<organism evidence="2 3">
    <name type="scientific">Erythranthe guttata</name>
    <name type="common">Yellow monkey flower</name>
    <name type="synonym">Mimulus guttatus</name>
    <dbReference type="NCBI Taxonomy" id="4155"/>
    <lineage>
        <taxon>Eukaryota</taxon>
        <taxon>Viridiplantae</taxon>
        <taxon>Streptophyta</taxon>
        <taxon>Embryophyta</taxon>
        <taxon>Tracheophyta</taxon>
        <taxon>Spermatophyta</taxon>
        <taxon>Magnoliopsida</taxon>
        <taxon>eudicotyledons</taxon>
        <taxon>Gunneridae</taxon>
        <taxon>Pentapetalae</taxon>
        <taxon>asterids</taxon>
        <taxon>lamiids</taxon>
        <taxon>Lamiales</taxon>
        <taxon>Phrymaceae</taxon>
        <taxon>Erythranthe</taxon>
    </lineage>
</organism>
<keyword evidence="1" id="KW-0812">Transmembrane</keyword>
<dbReference type="EMBL" id="KI632223">
    <property type="protein sequence ID" value="EYU21569.1"/>
    <property type="molecule type" value="Genomic_DNA"/>
</dbReference>
<accession>A0A022Q1E2</accession>
<evidence type="ECO:0000313" key="3">
    <source>
        <dbReference type="Proteomes" id="UP000030748"/>
    </source>
</evidence>
<reference evidence="2 3" key="1">
    <citation type="journal article" date="2013" name="Proc. Natl. Acad. Sci. U.S.A.">
        <title>Fine-scale variation in meiotic recombination in Mimulus inferred from population shotgun sequencing.</title>
        <authorList>
            <person name="Hellsten U."/>
            <person name="Wright K.M."/>
            <person name="Jenkins J."/>
            <person name="Shu S."/>
            <person name="Yuan Y."/>
            <person name="Wessler S.R."/>
            <person name="Schmutz J."/>
            <person name="Willis J.H."/>
            <person name="Rokhsar D.S."/>
        </authorList>
    </citation>
    <scope>NUCLEOTIDE SEQUENCE [LARGE SCALE GENOMIC DNA]</scope>
    <source>
        <strain evidence="3">cv. DUN x IM62</strain>
    </source>
</reference>
<evidence type="ECO:0000256" key="1">
    <source>
        <dbReference type="SAM" id="Phobius"/>
    </source>
</evidence>
<evidence type="ECO:0000313" key="2">
    <source>
        <dbReference type="EMBL" id="EYU21569.1"/>
    </source>
</evidence>
<sequence>MPLDIKKCPTPIMFEEDTRRKDASMHVYSRCVAVSVVSRLVSAVWTFAAATVLKLLAKKSRFLFCFLQRITRLSLTLIYTIDIYVKKCLVFNLKCLVLL</sequence>
<protein>
    <submittedName>
        <fullName evidence="2">Uncharacterized protein</fullName>
    </submittedName>
</protein>
<keyword evidence="3" id="KW-1185">Reference proteome</keyword>
<gene>
    <name evidence="2" type="ORF">MIMGU_mgv1a016952mg</name>
</gene>
<proteinExistence type="predicted"/>
<dbReference type="Proteomes" id="UP000030748">
    <property type="component" value="Unassembled WGS sequence"/>
</dbReference>
<keyword evidence="1" id="KW-1133">Transmembrane helix</keyword>
<keyword evidence="1" id="KW-0472">Membrane</keyword>
<dbReference type="AlphaFoldDB" id="A0A022Q1E2"/>
<feature type="transmembrane region" description="Helical" evidence="1">
    <location>
        <begin position="27"/>
        <end position="53"/>
    </location>
</feature>
<name>A0A022Q1E2_ERYGU</name>